<evidence type="ECO:0000313" key="4">
    <source>
        <dbReference type="Proteomes" id="UP000377595"/>
    </source>
</evidence>
<dbReference type="Gene3D" id="3.40.190.10">
    <property type="entry name" value="Periplasmic binding protein-like II"/>
    <property type="match status" value="1"/>
</dbReference>
<evidence type="ECO:0000313" key="3">
    <source>
        <dbReference type="EMBL" id="GES20744.1"/>
    </source>
</evidence>
<dbReference type="Proteomes" id="UP000377595">
    <property type="component" value="Unassembled WGS sequence"/>
</dbReference>
<reference evidence="3 4" key="1">
    <citation type="submission" date="2019-10" db="EMBL/GenBank/DDBJ databases">
        <title>Whole genome shotgun sequence of Acrocarpospora pleiomorpha NBRC 16267.</title>
        <authorList>
            <person name="Ichikawa N."/>
            <person name="Kimura A."/>
            <person name="Kitahashi Y."/>
            <person name="Komaki H."/>
            <person name="Oguchi A."/>
        </authorList>
    </citation>
    <scope>NUCLEOTIDE SEQUENCE [LARGE SCALE GENOMIC DNA]</scope>
    <source>
        <strain evidence="3 4">NBRC 16267</strain>
    </source>
</reference>
<feature type="signal peptide" evidence="2">
    <location>
        <begin position="1"/>
        <end position="22"/>
    </location>
</feature>
<dbReference type="InterPro" id="IPR050490">
    <property type="entry name" value="Bact_solute-bd_prot1"/>
</dbReference>
<gene>
    <name evidence="3" type="ORF">Aple_036400</name>
</gene>
<dbReference type="PANTHER" id="PTHR43649">
    <property type="entry name" value="ARABINOSE-BINDING PROTEIN-RELATED"/>
    <property type="match status" value="1"/>
</dbReference>
<accession>A0A5M3XHN5</accession>
<feature type="chain" id="PRO_5038340505" evidence="2">
    <location>
        <begin position="23"/>
        <end position="437"/>
    </location>
</feature>
<keyword evidence="2" id="KW-0732">Signal</keyword>
<evidence type="ECO:0000256" key="1">
    <source>
        <dbReference type="SAM" id="MobiDB-lite"/>
    </source>
</evidence>
<feature type="compositionally biased region" description="Polar residues" evidence="1">
    <location>
        <begin position="354"/>
        <end position="370"/>
    </location>
</feature>
<dbReference type="InterPro" id="IPR006059">
    <property type="entry name" value="SBP"/>
</dbReference>
<sequence length="437" mass="46901">MMYVSKRFAAVSAAVGVSLLLAACGSDTGTGATGVSGTYQAPASDTRATLTISNWGNPGDEKFYDAAIARFNQRYPNVQVKNNFTQVVNWGDYINKIQASIASGDAPDVINMATEGVEYGLDKTLFQSLNNFIKQDSSVQELVSDVSPALLNGFSKDGQTYLLPNNWNTMLVYYNAALFEKAGIARPSDTWTWQDFLAIAKKLTSGSGGNQVYGFSIPTYTFAYMPWIYSNNASTASADLKTPTLDAPGTVEAIQFLADLVFKEKVAPNPTGGDPTSLFQAGKVAMTAAPANLAATLVANKDFEYDVLPMPTNKSNTTVFGAAGFAMYSGSKNKDLSWELLKELASQQMQTQWAVGGTSNPTTKTAQQSEDFTKNKPHPELFYNQIDHAKPVAAPPFFGAMDAAFQKAMTSVYAGGDVRSALKQANDEVKSTVAQNG</sequence>
<organism evidence="3 4">
    <name type="scientific">Acrocarpospora pleiomorpha</name>
    <dbReference type="NCBI Taxonomy" id="90975"/>
    <lineage>
        <taxon>Bacteria</taxon>
        <taxon>Bacillati</taxon>
        <taxon>Actinomycetota</taxon>
        <taxon>Actinomycetes</taxon>
        <taxon>Streptosporangiales</taxon>
        <taxon>Streptosporangiaceae</taxon>
        <taxon>Acrocarpospora</taxon>
    </lineage>
</organism>
<feature type="region of interest" description="Disordered" evidence="1">
    <location>
        <begin position="354"/>
        <end position="376"/>
    </location>
</feature>
<dbReference type="EMBL" id="BLAF01000018">
    <property type="protein sequence ID" value="GES20744.1"/>
    <property type="molecule type" value="Genomic_DNA"/>
</dbReference>
<dbReference type="PROSITE" id="PS51257">
    <property type="entry name" value="PROKAR_LIPOPROTEIN"/>
    <property type="match status" value="1"/>
</dbReference>
<dbReference type="PANTHER" id="PTHR43649:SF12">
    <property type="entry name" value="DIACETYLCHITOBIOSE BINDING PROTEIN DASA"/>
    <property type="match status" value="1"/>
</dbReference>
<dbReference type="AlphaFoldDB" id="A0A5M3XHN5"/>
<proteinExistence type="predicted"/>
<protein>
    <submittedName>
        <fullName evidence="3">ABC transporter substrate-binding protein</fullName>
    </submittedName>
</protein>
<dbReference type="Pfam" id="PF13416">
    <property type="entry name" value="SBP_bac_8"/>
    <property type="match status" value="1"/>
</dbReference>
<name>A0A5M3XHN5_9ACTN</name>
<dbReference type="SUPFAM" id="SSF53850">
    <property type="entry name" value="Periplasmic binding protein-like II"/>
    <property type="match status" value="1"/>
</dbReference>
<keyword evidence="4" id="KW-1185">Reference proteome</keyword>
<dbReference type="CDD" id="cd13585">
    <property type="entry name" value="PBP2_TMBP_like"/>
    <property type="match status" value="1"/>
</dbReference>
<comment type="caution">
    <text evidence="3">The sequence shown here is derived from an EMBL/GenBank/DDBJ whole genome shotgun (WGS) entry which is preliminary data.</text>
</comment>
<evidence type="ECO:0000256" key="2">
    <source>
        <dbReference type="SAM" id="SignalP"/>
    </source>
</evidence>